<dbReference type="EMBL" id="MN740375">
    <property type="protein sequence ID" value="QHU03364.1"/>
    <property type="molecule type" value="Genomic_DNA"/>
</dbReference>
<sequence>MSSYPEAFKLNCVGKLPTDNTYSVCQQKPIILENNNLAQGSNYKPQGCPTYEPPREVIQSNNVDFTKTYNKSWSNTRGYGNIVVGTHDTCNNIQGRVHPWNRINPLSSPHDTPVVIKDAWSMNKVRHVRK</sequence>
<name>A0A6C0JIA6_9ZZZZ</name>
<dbReference type="AlphaFoldDB" id="A0A6C0JIA6"/>
<proteinExistence type="predicted"/>
<evidence type="ECO:0000313" key="1">
    <source>
        <dbReference type="EMBL" id="QHU03364.1"/>
    </source>
</evidence>
<protein>
    <submittedName>
        <fullName evidence="1">Uncharacterized protein</fullName>
    </submittedName>
</protein>
<reference evidence="1" key="1">
    <citation type="journal article" date="2020" name="Nature">
        <title>Giant virus diversity and host interactions through global metagenomics.</title>
        <authorList>
            <person name="Schulz F."/>
            <person name="Roux S."/>
            <person name="Paez-Espino D."/>
            <person name="Jungbluth S."/>
            <person name="Walsh D.A."/>
            <person name="Denef V.J."/>
            <person name="McMahon K.D."/>
            <person name="Konstantinidis K.T."/>
            <person name="Eloe-Fadrosh E.A."/>
            <person name="Kyrpides N.C."/>
            <person name="Woyke T."/>
        </authorList>
    </citation>
    <scope>NUCLEOTIDE SEQUENCE</scope>
    <source>
        <strain evidence="1">GVMAG-M-3300026093-6</strain>
    </source>
</reference>
<organism evidence="1">
    <name type="scientific">viral metagenome</name>
    <dbReference type="NCBI Taxonomy" id="1070528"/>
    <lineage>
        <taxon>unclassified sequences</taxon>
        <taxon>metagenomes</taxon>
        <taxon>organismal metagenomes</taxon>
    </lineage>
</organism>
<accession>A0A6C0JIA6</accession>